<dbReference type="Pfam" id="PF00155">
    <property type="entry name" value="Aminotran_1_2"/>
    <property type="match status" value="1"/>
</dbReference>
<feature type="binding site" evidence="4">
    <location>
        <position position="94"/>
    </location>
    <ligand>
        <name>pyridoxal 5'-phosphate</name>
        <dbReference type="ChEBI" id="CHEBI:597326"/>
    </ligand>
</feature>
<feature type="binding site" evidence="4">
    <location>
        <position position="206"/>
    </location>
    <ligand>
        <name>pyridoxal 5'-phosphate</name>
        <dbReference type="ChEBI" id="CHEBI:597326"/>
    </ligand>
</feature>
<evidence type="ECO:0000259" key="7">
    <source>
        <dbReference type="Pfam" id="PF00155"/>
    </source>
</evidence>
<dbReference type="Gene3D" id="3.90.1150.10">
    <property type="entry name" value="Aspartate Aminotransferase, domain 1"/>
    <property type="match status" value="1"/>
</dbReference>
<comment type="similarity">
    <text evidence="4 6">Belongs to the kynureninase family.</text>
</comment>
<protein>
    <recommendedName>
        <fullName evidence="4 5">Kynureninase</fullName>
        <ecNumber evidence="4 5">3.7.1.3</ecNumber>
    </recommendedName>
    <alternativeName>
        <fullName evidence="4">L-kynurenine hydrolase</fullName>
    </alternativeName>
</protein>
<feature type="binding site" evidence="4">
    <location>
        <position position="95"/>
    </location>
    <ligand>
        <name>pyridoxal 5'-phosphate</name>
        <dbReference type="ChEBI" id="CHEBI:597326"/>
    </ligand>
</feature>
<feature type="binding site" evidence="4">
    <location>
        <position position="228"/>
    </location>
    <ligand>
        <name>pyridoxal 5'-phosphate</name>
        <dbReference type="ChEBI" id="CHEBI:597326"/>
    </ligand>
</feature>
<dbReference type="RefSeq" id="WP_058385964.1">
    <property type="nucleotide sequence ID" value="NZ_CP013661.2"/>
</dbReference>
<comment type="caution">
    <text evidence="4">Lacks conserved residue(s) required for the propagation of feature annotation.</text>
</comment>
<feature type="domain" description="Aminotransferase class I/classII large" evidence="7">
    <location>
        <begin position="69"/>
        <end position="212"/>
    </location>
</feature>
<dbReference type="EC" id="3.7.1.3" evidence="4 5"/>
<accession>A0ABM5WY89</accession>
<dbReference type="SUPFAM" id="SSF53383">
    <property type="entry name" value="PLP-dependent transferases"/>
    <property type="match status" value="1"/>
</dbReference>
<dbReference type="PIRSF" id="PIRSF038800">
    <property type="entry name" value="KYNU"/>
    <property type="match status" value="1"/>
</dbReference>
<evidence type="ECO:0000313" key="8">
    <source>
        <dbReference type="EMBL" id="ALS79315.1"/>
    </source>
</evidence>
<dbReference type="Gene3D" id="3.40.640.10">
    <property type="entry name" value="Type I PLP-dependent aspartate aminotransferase-like (Major domain)"/>
    <property type="match status" value="1"/>
</dbReference>
<gene>
    <name evidence="4" type="primary">kynU</name>
    <name evidence="8" type="ORF">AUO94_11955</name>
</gene>
<comment type="cofactor">
    <cofactor evidence="4 6">
        <name>pyridoxal 5'-phosphate</name>
        <dbReference type="ChEBI" id="CHEBI:597326"/>
    </cofactor>
</comment>
<comment type="subunit">
    <text evidence="4 6">Homodimer.</text>
</comment>
<evidence type="ECO:0000256" key="3">
    <source>
        <dbReference type="ARBA" id="ARBA00022898"/>
    </source>
</evidence>
<comment type="catalytic activity">
    <reaction evidence="4 6">
        <text>L-kynurenine + H2O = anthranilate + L-alanine + H(+)</text>
        <dbReference type="Rhea" id="RHEA:16813"/>
        <dbReference type="ChEBI" id="CHEBI:15377"/>
        <dbReference type="ChEBI" id="CHEBI:15378"/>
        <dbReference type="ChEBI" id="CHEBI:16567"/>
        <dbReference type="ChEBI" id="CHEBI:57959"/>
        <dbReference type="ChEBI" id="CHEBI:57972"/>
        <dbReference type="EC" id="3.7.1.3"/>
    </reaction>
</comment>
<keyword evidence="3 4" id="KW-0663">Pyridoxal phosphate</keyword>
<sequence>MTSKELDREDLLADFKQEFFVEKGMVYMDGNSLGLMSKRSEAKLQTLMDSWKTFGIDGWTEGNHPWFTLAEEMSKRIAPLVGAQGNEVMVTGSITSNIHQMLSTLFQPTAERFAIVVDDLNFPSDIYAVESHLRLRGLDPAKAMRKVGSKDGYTLELTDIIEQLTDDVAVVLLPSVLYRSGQLLPMRDIAKAAHEKGILVGFDLAHSIGAMPHHLHDDGVDFAIWCHYKYMNSGPGGTGGLYIHERHHQLLPGNAGWFGSDKARQFDMDHEFTKAQGAGAYQIGTPHIFSMAPLLGSLELFEEAGIGAIRQKSLQLTRLLRQLVGQQVPELTDVTPVQDEARGGHIAFAHPEAARICKALKEAKIVPDFRAPNIIRLAPVAFYTSFSDVEQVADKLQHIMDNETYKKFSNERNVVA</sequence>
<feature type="binding site" evidence="4">
    <location>
        <position position="203"/>
    </location>
    <ligand>
        <name>pyridoxal 5'-phosphate</name>
        <dbReference type="ChEBI" id="CHEBI:597326"/>
    </ligand>
</feature>
<dbReference type="HAMAP" id="MF_01970">
    <property type="entry name" value="Kynureninase"/>
    <property type="match status" value="1"/>
</dbReference>
<dbReference type="PANTHER" id="PTHR14084:SF0">
    <property type="entry name" value="KYNURENINASE"/>
    <property type="match status" value="1"/>
</dbReference>
<comment type="function">
    <text evidence="4 6">Catalyzes the cleavage of L-kynurenine (L-Kyn) and L-3-hydroxykynurenine (L-3OHKyn) into anthranilic acid (AA) and 3-hydroxyanthranilic acid (3-OHAA), respectively.</text>
</comment>
<comment type="catalytic activity">
    <reaction evidence="6">
        <text>3-hydroxy-L-kynurenine + H2O = 3-hydroxyanthranilate + L-alanine + H(+)</text>
        <dbReference type="Rhea" id="RHEA:25143"/>
        <dbReference type="ChEBI" id="CHEBI:15377"/>
        <dbReference type="ChEBI" id="CHEBI:15378"/>
        <dbReference type="ChEBI" id="CHEBI:36559"/>
        <dbReference type="ChEBI" id="CHEBI:57972"/>
        <dbReference type="ChEBI" id="CHEBI:58125"/>
        <dbReference type="EC" id="3.7.1.3"/>
    </reaction>
</comment>
<reference evidence="8" key="1">
    <citation type="submission" date="2016-01" db="EMBL/GenBank/DDBJ databases">
        <title>Complete genome of Planococcus kocurri type strain.</title>
        <authorList>
            <person name="See-Too W.S."/>
        </authorList>
    </citation>
    <scope>NUCLEOTIDE SEQUENCE [LARGE SCALE GENOMIC DNA]</scope>
    <source>
        <strain evidence="8">ATCC 43650</strain>
    </source>
</reference>
<proteinExistence type="inferred from homology"/>
<dbReference type="InterPro" id="IPR015422">
    <property type="entry name" value="PyrdxlP-dep_Trfase_small"/>
</dbReference>
<evidence type="ECO:0000256" key="2">
    <source>
        <dbReference type="ARBA" id="ARBA00022801"/>
    </source>
</evidence>
<comment type="pathway">
    <text evidence="4 6">Cofactor biosynthesis; NAD(+) biosynthesis; quinolinate from L-kynurenine: step 2/3.</text>
</comment>
<name>A0ABM5WY89_9BACL</name>
<dbReference type="EMBL" id="CP013661">
    <property type="protein sequence ID" value="ALS79315.1"/>
    <property type="molecule type" value="Genomic_DNA"/>
</dbReference>
<organism evidence="8 9">
    <name type="scientific">Planococcus kocurii</name>
    <dbReference type="NCBI Taxonomy" id="1374"/>
    <lineage>
        <taxon>Bacteria</taxon>
        <taxon>Bacillati</taxon>
        <taxon>Bacillota</taxon>
        <taxon>Bacilli</taxon>
        <taxon>Bacillales</taxon>
        <taxon>Caryophanaceae</taxon>
        <taxon>Planococcus</taxon>
    </lineage>
</organism>
<feature type="binding site" evidence="4">
    <location>
        <position position="257"/>
    </location>
    <ligand>
        <name>pyridoxal 5'-phosphate</name>
        <dbReference type="ChEBI" id="CHEBI:597326"/>
    </ligand>
</feature>
<dbReference type="Proteomes" id="UP000065533">
    <property type="component" value="Chromosome"/>
</dbReference>
<feature type="binding site" evidence="4">
    <location>
        <position position="285"/>
    </location>
    <ligand>
        <name>pyridoxal 5'-phosphate</name>
        <dbReference type="ChEBI" id="CHEBI:597326"/>
    </ligand>
</feature>
<feature type="modified residue" description="N6-(pyridoxal phosphate)lysine" evidence="4">
    <location>
        <position position="229"/>
    </location>
</feature>
<evidence type="ECO:0000256" key="4">
    <source>
        <dbReference type="HAMAP-Rule" id="MF_01970"/>
    </source>
</evidence>
<feature type="binding site" evidence="4">
    <location>
        <begin position="122"/>
        <end position="125"/>
    </location>
    <ligand>
        <name>pyridoxal 5'-phosphate</name>
        <dbReference type="ChEBI" id="CHEBI:597326"/>
    </ligand>
</feature>
<evidence type="ECO:0000313" key="9">
    <source>
        <dbReference type="Proteomes" id="UP000065533"/>
    </source>
</evidence>
<comment type="pathway">
    <text evidence="4 6">Amino-acid degradation; L-kynurenine degradation; L-alanine and anthranilate from L-kynurenine: step 1/1.</text>
</comment>
<evidence type="ECO:0000256" key="1">
    <source>
        <dbReference type="ARBA" id="ARBA00022642"/>
    </source>
</evidence>
<keyword evidence="9" id="KW-1185">Reference proteome</keyword>
<dbReference type="NCBIfam" id="TIGR01814">
    <property type="entry name" value="kynureninase"/>
    <property type="match status" value="1"/>
</dbReference>
<evidence type="ECO:0000256" key="5">
    <source>
        <dbReference type="NCBIfam" id="TIGR01814"/>
    </source>
</evidence>
<dbReference type="Pfam" id="PF22580">
    <property type="entry name" value="KYNU_C"/>
    <property type="match status" value="1"/>
</dbReference>
<dbReference type="InterPro" id="IPR004839">
    <property type="entry name" value="Aminotransferase_I/II_large"/>
</dbReference>
<keyword evidence="2 4" id="KW-0378">Hydrolase</keyword>
<evidence type="ECO:0000256" key="6">
    <source>
        <dbReference type="PIRNR" id="PIRNR038800"/>
    </source>
</evidence>
<dbReference type="PANTHER" id="PTHR14084">
    <property type="entry name" value="KYNURENINASE"/>
    <property type="match status" value="1"/>
</dbReference>
<keyword evidence="1 4" id="KW-0662">Pyridine nucleotide biosynthesis</keyword>
<dbReference type="InterPro" id="IPR010111">
    <property type="entry name" value="Kynureninase"/>
</dbReference>
<dbReference type="InterPro" id="IPR015424">
    <property type="entry name" value="PyrdxlP-dep_Trfase"/>
</dbReference>
<dbReference type="InterPro" id="IPR015421">
    <property type="entry name" value="PyrdxlP-dep_Trfase_major"/>
</dbReference>